<accession>A0ABQ2I857</accession>
<keyword evidence="1" id="KW-0812">Transmembrane</keyword>
<keyword evidence="1" id="KW-1133">Transmembrane helix</keyword>
<feature type="transmembrane region" description="Helical" evidence="1">
    <location>
        <begin position="7"/>
        <end position="27"/>
    </location>
</feature>
<name>A0ABQ2I857_9MICO</name>
<evidence type="ECO:0000313" key="3">
    <source>
        <dbReference type="Proteomes" id="UP000623461"/>
    </source>
</evidence>
<dbReference type="EMBL" id="BMNZ01000005">
    <property type="protein sequence ID" value="GGN00987.1"/>
    <property type="molecule type" value="Genomic_DNA"/>
</dbReference>
<evidence type="ECO:0000313" key="2">
    <source>
        <dbReference type="EMBL" id="GGN00987.1"/>
    </source>
</evidence>
<comment type="caution">
    <text evidence="2">The sequence shown here is derived from an EMBL/GenBank/DDBJ whole genome shotgun (WGS) entry which is preliminary data.</text>
</comment>
<proteinExistence type="predicted"/>
<gene>
    <name evidence="2" type="ORF">GCM10009721_30170</name>
</gene>
<dbReference type="Proteomes" id="UP000623461">
    <property type="component" value="Unassembled WGS sequence"/>
</dbReference>
<organism evidence="2 3">
    <name type="scientific">Terrabacter tumescens</name>
    <dbReference type="NCBI Taxonomy" id="60443"/>
    <lineage>
        <taxon>Bacteria</taxon>
        <taxon>Bacillati</taxon>
        <taxon>Actinomycetota</taxon>
        <taxon>Actinomycetes</taxon>
        <taxon>Micrococcales</taxon>
        <taxon>Intrasporangiaceae</taxon>
        <taxon>Terrabacter</taxon>
    </lineage>
</organism>
<sequence length="70" mass="7571">MWARRRTVVVTSVTAYAVLLVVGPHVLGAWTGAVVLVASYVVGFAWLVLVVAPWAARGRPRGTPVRHPRP</sequence>
<keyword evidence="3" id="KW-1185">Reference proteome</keyword>
<evidence type="ECO:0008006" key="4">
    <source>
        <dbReference type="Google" id="ProtNLM"/>
    </source>
</evidence>
<feature type="transmembrane region" description="Helical" evidence="1">
    <location>
        <begin position="33"/>
        <end position="56"/>
    </location>
</feature>
<keyword evidence="1" id="KW-0472">Membrane</keyword>
<evidence type="ECO:0000256" key="1">
    <source>
        <dbReference type="SAM" id="Phobius"/>
    </source>
</evidence>
<protein>
    <recommendedName>
        <fullName evidence="4">DUF2842 domain-containing protein</fullName>
    </recommendedName>
</protein>
<reference evidence="3" key="1">
    <citation type="journal article" date="2019" name="Int. J. Syst. Evol. Microbiol.">
        <title>The Global Catalogue of Microorganisms (GCM) 10K type strain sequencing project: providing services to taxonomists for standard genome sequencing and annotation.</title>
        <authorList>
            <consortium name="The Broad Institute Genomics Platform"/>
            <consortium name="The Broad Institute Genome Sequencing Center for Infectious Disease"/>
            <person name="Wu L."/>
            <person name="Ma J."/>
        </authorList>
    </citation>
    <scope>NUCLEOTIDE SEQUENCE [LARGE SCALE GENOMIC DNA]</scope>
    <source>
        <strain evidence="3">JCM 1365</strain>
    </source>
</reference>
<dbReference type="RefSeq" id="WP_030198831.1">
    <property type="nucleotide sequence ID" value="NZ_BMNZ01000005.1"/>
</dbReference>